<evidence type="ECO:0000313" key="2">
    <source>
        <dbReference type="EMBL" id="KOF94361.1"/>
    </source>
</evidence>
<feature type="signal peptide" evidence="1">
    <location>
        <begin position="1"/>
        <end position="28"/>
    </location>
</feature>
<evidence type="ECO:0000256" key="1">
    <source>
        <dbReference type="SAM" id="SignalP"/>
    </source>
</evidence>
<feature type="chain" id="PRO_5005584065" evidence="1">
    <location>
        <begin position="29"/>
        <end position="161"/>
    </location>
</feature>
<dbReference type="EMBL" id="KQ416974">
    <property type="protein sequence ID" value="KOF94361.1"/>
    <property type="molecule type" value="Genomic_DNA"/>
</dbReference>
<name>A0A0L8HYV0_OCTBM</name>
<sequence>MNILTCTHQQVFLTFLCISFCMHSPAYFKGIDITIASFAFSSVDRSFFPANFISTKPYHVAMFNFLCFTFYTNIIHKPADLIFDSCANTLSWSSILFCHLYTTNNALIPHFVLLPYNPFFLLECFHHLSTQLISYFSLNNVTTYMHTYIQYYTGSKYLCSQ</sequence>
<gene>
    <name evidence="2" type="ORF">OCBIM_22001927mg</name>
</gene>
<proteinExistence type="predicted"/>
<reference evidence="2" key="1">
    <citation type="submission" date="2015-07" db="EMBL/GenBank/DDBJ databases">
        <title>MeaNS - Measles Nucleotide Surveillance Program.</title>
        <authorList>
            <person name="Tran T."/>
            <person name="Druce J."/>
        </authorList>
    </citation>
    <scope>NUCLEOTIDE SEQUENCE</scope>
    <source>
        <strain evidence="2">UCB-OBI-ISO-001</strain>
        <tissue evidence="2">Gonad</tissue>
    </source>
</reference>
<organism evidence="2">
    <name type="scientific">Octopus bimaculoides</name>
    <name type="common">California two-spotted octopus</name>
    <dbReference type="NCBI Taxonomy" id="37653"/>
    <lineage>
        <taxon>Eukaryota</taxon>
        <taxon>Metazoa</taxon>
        <taxon>Spiralia</taxon>
        <taxon>Lophotrochozoa</taxon>
        <taxon>Mollusca</taxon>
        <taxon>Cephalopoda</taxon>
        <taxon>Coleoidea</taxon>
        <taxon>Octopodiformes</taxon>
        <taxon>Octopoda</taxon>
        <taxon>Incirrata</taxon>
        <taxon>Octopodidae</taxon>
        <taxon>Octopus</taxon>
    </lineage>
</organism>
<protein>
    <submittedName>
        <fullName evidence="2">Uncharacterized protein</fullName>
    </submittedName>
</protein>
<keyword evidence="1" id="KW-0732">Signal</keyword>
<accession>A0A0L8HYV0</accession>
<dbReference type="AlphaFoldDB" id="A0A0L8HYV0"/>